<dbReference type="STRING" id="106634.TVD_09950"/>
<sequence>MRPSNSAASSSDLHLMANRRQLLRTALALGASTLLPGVAAARETHAEVAVLPLQHRPAHSLLPELQPLFGDTATLRGDGFRLLVRADARTLQQIRELVAELDTPVQDLILSVRRHSDAPRTERGSGFEFESGPDGTEGRITTQRLRTTRRDDQTQHLRLREGTDAIILVGETRTAGFRIIHGRAGVGVEPLLQDTARGFRVRPQVQPDGRVRVAISQLHERPLARGAVDRDAVDTQLTLEPGAWHTLGGVHSETATTERGLASRRTTRDRDTLTLELRVDPVR</sequence>
<feature type="compositionally biased region" description="Basic and acidic residues" evidence="1">
    <location>
        <begin position="116"/>
        <end position="125"/>
    </location>
</feature>
<protein>
    <recommendedName>
        <fullName evidence="2">NolW-like domain-containing protein</fullName>
    </recommendedName>
</protein>
<keyword evidence="4" id="KW-1185">Reference proteome</keyword>
<feature type="region of interest" description="Disordered" evidence="1">
    <location>
        <begin position="116"/>
        <end position="139"/>
    </location>
</feature>
<name>A0A0G3G5P5_9GAMM</name>
<evidence type="ECO:0000313" key="3">
    <source>
        <dbReference type="EMBL" id="AKJ95659.1"/>
    </source>
</evidence>
<dbReference type="PROSITE" id="PS51318">
    <property type="entry name" value="TAT"/>
    <property type="match status" value="1"/>
</dbReference>
<gene>
    <name evidence="3" type="ORF">TVD_09950</name>
</gene>
<dbReference type="InterPro" id="IPR006311">
    <property type="entry name" value="TAT_signal"/>
</dbReference>
<dbReference type="KEGG" id="tvr:TVD_09950"/>
<dbReference type="RefSeq" id="WP_047251524.1">
    <property type="nucleotide sequence ID" value="NZ_CP011367.1"/>
</dbReference>
<proteinExistence type="predicted"/>
<dbReference type="EMBL" id="CP011367">
    <property type="protein sequence ID" value="AKJ95659.1"/>
    <property type="molecule type" value="Genomic_DNA"/>
</dbReference>
<evidence type="ECO:0000313" key="4">
    <source>
        <dbReference type="Proteomes" id="UP000064201"/>
    </source>
</evidence>
<reference evidence="3 4" key="1">
    <citation type="submission" date="2015-04" db="EMBL/GenBank/DDBJ databases">
        <title>Complete Sequence for the Genome of the Thioalkalivibrio versutus D301.</title>
        <authorList>
            <person name="Mu T."/>
            <person name="Zhou J."/>
            <person name="Xu X."/>
        </authorList>
    </citation>
    <scope>NUCLEOTIDE SEQUENCE [LARGE SCALE GENOMIC DNA]</scope>
    <source>
        <strain evidence="3 4">D301</strain>
    </source>
</reference>
<dbReference type="InterPro" id="IPR005644">
    <property type="entry name" value="NolW-like"/>
</dbReference>
<dbReference type="OrthoDB" id="5608150at2"/>
<evidence type="ECO:0000259" key="2">
    <source>
        <dbReference type="Pfam" id="PF03958"/>
    </source>
</evidence>
<evidence type="ECO:0000256" key="1">
    <source>
        <dbReference type="SAM" id="MobiDB-lite"/>
    </source>
</evidence>
<accession>A0A0G3G5P5</accession>
<feature type="domain" description="NolW-like" evidence="2">
    <location>
        <begin position="48"/>
        <end position="105"/>
    </location>
</feature>
<dbReference type="Proteomes" id="UP000064201">
    <property type="component" value="Chromosome"/>
</dbReference>
<organism evidence="3 4">
    <name type="scientific">Thioalkalivibrio versutus</name>
    <dbReference type="NCBI Taxonomy" id="106634"/>
    <lineage>
        <taxon>Bacteria</taxon>
        <taxon>Pseudomonadati</taxon>
        <taxon>Pseudomonadota</taxon>
        <taxon>Gammaproteobacteria</taxon>
        <taxon>Chromatiales</taxon>
        <taxon>Ectothiorhodospiraceae</taxon>
        <taxon>Thioalkalivibrio</taxon>
    </lineage>
</organism>
<dbReference type="Pfam" id="PF03958">
    <property type="entry name" value="Secretin_N"/>
    <property type="match status" value="1"/>
</dbReference>
<dbReference type="AlphaFoldDB" id="A0A0G3G5P5"/>
<dbReference type="PATRIC" id="fig|106634.4.peg.2039"/>